<dbReference type="SMART" id="SM00822">
    <property type="entry name" value="PKS_KR"/>
    <property type="match status" value="1"/>
</dbReference>
<dbReference type="PROSITE" id="PS00061">
    <property type="entry name" value="ADH_SHORT"/>
    <property type="match status" value="1"/>
</dbReference>
<reference evidence="4 5" key="1">
    <citation type="submission" date="2017-04" db="EMBL/GenBank/DDBJ databases">
        <authorList>
            <person name="Afonso C.L."/>
            <person name="Miller P.J."/>
            <person name="Scott M.A."/>
            <person name="Spackman E."/>
            <person name="Goraichik I."/>
            <person name="Dimitrov K.M."/>
            <person name="Suarez D.L."/>
            <person name="Swayne D.E."/>
        </authorList>
    </citation>
    <scope>NUCLEOTIDE SEQUENCE [LARGE SCALE GENOMIC DNA]</scope>
    <source>
        <strain evidence="4 5">USBA 355</strain>
    </source>
</reference>
<proteinExistence type="inferred from homology"/>
<sequence>MTAPRYDFSGRRVLVTGASRGIGYGIAEGFARAGAELTVLADDPGLSEAAARLTALSGRPVEALPCDITDEASVTAALAGLERVDVLVNNAGLERITPIAAEGPEVVETFRRVVEINVVGSWLMTRLCLPLIPEGGRILFTASIWSKVGVAEFSAYVASKHATLGLVRSLARELAPRGIAVNAVCPGWVRTEAALRSARESAARRGLTEEAVLDEVVAAQAFGGLMEPSDLAAPYLFLASDAGRDITGQSLTVDRGETMI</sequence>
<name>A0A1Y6BYH7_9PROT</name>
<evidence type="ECO:0000259" key="3">
    <source>
        <dbReference type="SMART" id="SM00822"/>
    </source>
</evidence>
<dbReference type="SUPFAM" id="SSF51735">
    <property type="entry name" value="NAD(P)-binding Rossmann-fold domains"/>
    <property type="match status" value="1"/>
</dbReference>
<gene>
    <name evidence="4" type="ORF">SAMN05428998_11265</name>
</gene>
<accession>A0A1Y6BYH7</accession>
<evidence type="ECO:0000256" key="2">
    <source>
        <dbReference type="ARBA" id="ARBA00023002"/>
    </source>
</evidence>
<organism evidence="4 5">
    <name type="scientific">Tistlia consotensis USBA 355</name>
    <dbReference type="NCBI Taxonomy" id="560819"/>
    <lineage>
        <taxon>Bacteria</taxon>
        <taxon>Pseudomonadati</taxon>
        <taxon>Pseudomonadota</taxon>
        <taxon>Alphaproteobacteria</taxon>
        <taxon>Rhodospirillales</taxon>
        <taxon>Rhodovibrionaceae</taxon>
        <taxon>Tistlia</taxon>
    </lineage>
</organism>
<keyword evidence="2" id="KW-0560">Oxidoreductase</keyword>
<keyword evidence="5" id="KW-1185">Reference proteome</keyword>
<dbReference type="PANTHER" id="PTHR42760">
    <property type="entry name" value="SHORT-CHAIN DEHYDROGENASES/REDUCTASES FAMILY MEMBER"/>
    <property type="match status" value="1"/>
</dbReference>
<dbReference type="Gene3D" id="3.40.50.720">
    <property type="entry name" value="NAD(P)-binding Rossmann-like Domain"/>
    <property type="match status" value="1"/>
</dbReference>
<evidence type="ECO:0000313" key="4">
    <source>
        <dbReference type="EMBL" id="SMF36229.1"/>
    </source>
</evidence>
<dbReference type="InterPro" id="IPR020904">
    <property type="entry name" value="Sc_DH/Rdtase_CS"/>
</dbReference>
<evidence type="ECO:0000256" key="1">
    <source>
        <dbReference type="ARBA" id="ARBA00006484"/>
    </source>
</evidence>
<dbReference type="FunFam" id="3.40.50.720:FF:000084">
    <property type="entry name" value="Short-chain dehydrogenase reductase"/>
    <property type="match status" value="1"/>
</dbReference>
<feature type="domain" description="Ketoreductase" evidence="3">
    <location>
        <begin position="11"/>
        <end position="188"/>
    </location>
</feature>
<dbReference type="InterPro" id="IPR036291">
    <property type="entry name" value="NAD(P)-bd_dom_sf"/>
</dbReference>
<dbReference type="AlphaFoldDB" id="A0A1Y6BYH7"/>
<dbReference type="CDD" id="cd05233">
    <property type="entry name" value="SDR_c"/>
    <property type="match status" value="1"/>
</dbReference>
<dbReference type="GO" id="GO:0016616">
    <property type="term" value="F:oxidoreductase activity, acting on the CH-OH group of donors, NAD or NADP as acceptor"/>
    <property type="evidence" value="ECO:0007669"/>
    <property type="project" value="TreeGrafter"/>
</dbReference>
<dbReference type="EMBL" id="FWZX01000012">
    <property type="protein sequence ID" value="SMF36229.1"/>
    <property type="molecule type" value="Genomic_DNA"/>
</dbReference>
<dbReference type="Pfam" id="PF13561">
    <property type="entry name" value="adh_short_C2"/>
    <property type="match status" value="1"/>
</dbReference>
<protein>
    <submittedName>
        <fullName evidence="4">3-hydroxybutyrate dehydrogenase</fullName>
    </submittedName>
</protein>
<dbReference type="Proteomes" id="UP000192917">
    <property type="component" value="Unassembled WGS sequence"/>
</dbReference>
<evidence type="ECO:0000313" key="5">
    <source>
        <dbReference type="Proteomes" id="UP000192917"/>
    </source>
</evidence>
<dbReference type="InterPro" id="IPR057326">
    <property type="entry name" value="KR_dom"/>
</dbReference>
<dbReference type="PRINTS" id="PR00081">
    <property type="entry name" value="GDHRDH"/>
</dbReference>
<dbReference type="STRING" id="560819.SAMN05428998_11265"/>
<comment type="similarity">
    <text evidence="1">Belongs to the short-chain dehydrogenases/reductases (SDR) family.</text>
</comment>
<dbReference type="InterPro" id="IPR002347">
    <property type="entry name" value="SDR_fam"/>
</dbReference>
<dbReference type="PRINTS" id="PR00080">
    <property type="entry name" value="SDRFAMILY"/>
</dbReference>
<dbReference type="RefSeq" id="WP_085123599.1">
    <property type="nucleotide sequence ID" value="NZ_FWZX01000012.1"/>
</dbReference>
<dbReference type="PANTHER" id="PTHR42760:SF133">
    <property type="entry name" value="3-OXOACYL-[ACYL-CARRIER-PROTEIN] REDUCTASE"/>
    <property type="match status" value="1"/>
</dbReference>